<dbReference type="OrthoDB" id="5417844at2759"/>
<dbReference type="InterPro" id="IPR049326">
    <property type="entry name" value="Rhodopsin_dom_fungi"/>
</dbReference>
<gene>
    <name evidence="8" type="ORF">BS50DRAFT_496366</name>
</gene>
<evidence type="ECO:0000256" key="1">
    <source>
        <dbReference type="ARBA" id="ARBA00004141"/>
    </source>
</evidence>
<dbReference type="PANTHER" id="PTHR33048:SF93">
    <property type="entry name" value="INTEGRAL MEMBRANE PROTEIN"/>
    <property type="match status" value="1"/>
</dbReference>
<keyword evidence="3 6" id="KW-1133">Transmembrane helix</keyword>
<evidence type="ECO:0000256" key="3">
    <source>
        <dbReference type="ARBA" id="ARBA00022989"/>
    </source>
</evidence>
<reference evidence="8 9" key="1">
    <citation type="journal article" date="2018" name="Front. Microbiol.">
        <title>Genome-Wide Analysis of Corynespora cassiicola Leaf Fall Disease Putative Effectors.</title>
        <authorList>
            <person name="Lopez D."/>
            <person name="Ribeiro S."/>
            <person name="Label P."/>
            <person name="Fumanal B."/>
            <person name="Venisse J.S."/>
            <person name="Kohler A."/>
            <person name="de Oliveira R.R."/>
            <person name="Labutti K."/>
            <person name="Lipzen A."/>
            <person name="Lail K."/>
            <person name="Bauer D."/>
            <person name="Ohm R.A."/>
            <person name="Barry K.W."/>
            <person name="Spatafora J."/>
            <person name="Grigoriev I.V."/>
            <person name="Martin F.M."/>
            <person name="Pujade-Renaud V."/>
        </authorList>
    </citation>
    <scope>NUCLEOTIDE SEQUENCE [LARGE SCALE GENOMIC DNA]</scope>
    <source>
        <strain evidence="8 9">Philippines</strain>
    </source>
</reference>
<accession>A0A2T2NIT4</accession>
<feature type="transmembrane region" description="Helical" evidence="6">
    <location>
        <begin position="88"/>
        <end position="109"/>
    </location>
</feature>
<dbReference type="EMBL" id="KZ678137">
    <property type="protein sequence ID" value="PSN65310.1"/>
    <property type="molecule type" value="Genomic_DNA"/>
</dbReference>
<evidence type="ECO:0000313" key="9">
    <source>
        <dbReference type="Proteomes" id="UP000240883"/>
    </source>
</evidence>
<dbReference type="PANTHER" id="PTHR33048">
    <property type="entry name" value="PTH11-LIKE INTEGRAL MEMBRANE PROTEIN (AFU_ORTHOLOGUE AFUA_5G11245)"/>
    <property type="match status" value="1"/>
</dbReference>
<keyword evidence="9" id="KW-1185">Reference proteome</keyword>
<dbReference type="InterPro" id="IPR052337">
    <property type="entry name" value="SAT4-like"/>
</dbReference>
<dbReference type="GO" id="GO:0016020">
    <property type="term" value="C:membrane"/>
    <property type="evidence" value="ECO:0007669"/>
    <property type="project" value="UniProtKB-SubCell"/>
</dbReference>
<feature type="transmembrane region" description="Helical" evidence="6">
    <location>
        <begin position="6"/>
        <end position="27"/>
    </location>
</feature>
<keyword evidence="4 6" id="KW-0472">Membrane</keyword>
<keyword evidence="2 6" id="KW-0812">Transmembrane</keyword>
<evidence type="ECO:0000256" key="5">
    <source>
        <dbReference type="ARBA" id="ARBA00038359"/>
    </source>
</evidence>
<evidence type="ECO:0000259" key="7">
    <source>
        <dbReference type="Pfam" id="PF20684"/>
    </source>
</evidence>
<feature type="domain" description="Rhodopsin" evidence="7">
    <location>
        <begin position="27"/>
        <end position="265"/>
    </location>
</feature>
<evidence type="ECO:0000256" key="4">
    <source>
        <dbReference type="ARBA" id="ARBA00023136"/>
    </source>
</evidence>
<evidence type="ECO:0000256" key="6">
    <source>
        <dbReference type="SAM" id="Phobius"/>
    </source>
</evidence>
<comment type="similarity">
    <text evidence="5">Belongs to the SAT4 family.</text>
</comment>
<feature type="transmembrane region" description="Helical" evidence="6">
    <location>
        <begin position="121"/>
        <end position="141"/>
    </location>
</feature>
<dbReference type="Pfam" id="PF20684">
    <property type="entry name" value="Fung_rhodopsin"/>
    <property type="match status" value="1"/>
</dbReference>
<feature type="transmembrane region" description="Helical" evidence="6">
    <location>
        <begin position="240"/>
        <end position="260"/>
    </location>
</feature>
<protein>
    <recommendedName>
        <fullName evidence="7">Rhodopsin domain-containing protein</fullName>
    </recommendedName>
</protein>
<evidence type="ECO:0000256" key="2">
    <source>
        <dbReference type="ARBA" id="ARBA00022692"/>
    </source>
</evidence>
<evidence type="ECO:0000313" key="8">
    <source>
        <dbReference type="EMBL" id="PSN65310.1"/>
    </source>
</evidence>
<feature type="transmembrane region" description="Helical" evidence="6">
    <location>
        <begin position="171"/>
        <end position="189"/>
    </location>
</feature>
<organism evidence="8 9">
    <name type="scientific">Corynespora cassiicola Philippines</name>
    <dbReference type="NCBI Taxonomy" id="1448308"/>
    <lineage>
        <taxon>Eukaryota</taxon>
        <taxon>Fungi</taxon>
        <taxon>Dikarya</taxon>
        <taxon>Ascomycota</taxon>
        <taxon>Pezizomycotina</taxon>
        <taxon>Dothideomycetes</taxon>
        <taxon>Pleosporomycetidae</taxon>
        <taxon>Pleosporales</taxon>
        <taxon>Corynesporascaceae</taxon>
        <taxon>Corynespora</taxon>
    </lineage>
</organism>
<name>A0A2T2NIT4_CORCC</name>
<feature type="transmembrane region" description="Helical" evidence="6">
    <location>
        <begin position="47"/>
        <end position="68"/>
    </location>
</feature>
<dbReference type="AlphaFoldDB" id="A0A2T2NIT4"/>
<dbReference type="Proteomes" id="UP000240883">
    <property type="component" value="Unassembled WGS sequence"/>
</dbReference>
<comment type="subcellular location">
    <subcellularLocation>
        <location evidence="1">Membrane</location>
        <topology evidence="1">Multi-pass membrane protein</topology>
    </subcellularLocation>
</comment>
<proteinExistence type="inferred from homology"/>
<feature type="transmembrane region" description="Helical" evidence="6">
    <location>
        <begin position="201"/>
        <end position="220"/>
    </location>
</feature>
<sequence length="365" mass="40121">MAIQDFAGILNGVMWTQVALAIVFIGLRFYTRYFVMRSVGWDDIAMLVNLLTFIGFVVCISVGISYGIGKKSTLVDPASYSKAVMWEVIGQAICIMGIAASKASVALFLLRIVRERWHIAFLWFCIASTTTLCIITTALLFTQCKPTAFFWDRTIAGGECWLNFTKVGLTMGAWSAAMDFALAILPWHVVLGLNMKRKEKLTVACGLSLGIFAGTCSAIRTYELHTLSSVGEYAYDTVPMLMWSSTEVLVTMICACIPVLRPLYVKLVYGSRVEPFSVRSYPLNGYSKKGSAGSGERDSYGADGQIYIGLGACAQQTVIKNASEESVLAELSVQQAELRIPESTEKDIKRTSEIRIICQVMDSPV</sequence>